<dbReference type="STRING" id="35722.A0A0B7MXJ5"/>
<organism evidence="2 3">
    <name type="scientific">Parasitella parasitica</name>
    <dbReference type="NCBI Taxonomy" id="35722"/>
    <lineage>
        <taxon>Eukaryota</taxon>
        <taxon>Fungi</taxon>
        <taxon>Fungi incertae sedis</taxon>
        <taxon>Mucoromycota</taxon>
        <taxon>Mucoromycotina</taxon>
        <taxon>Mucoromycetes</taxon>
        <taxon>Mucorales</taxon>
        <taxon>Mucorineae</taxon>
        <taxon>Mucoraceae</taxon>
        <taxon>Parasitella</taxon>
    </lineage>
</organism>
<dbReference type="InterPro" id="IPR023780">
    <property type="entry name" value="Chromo_domain"/>
</dbReference>
<reference evidence="2 3" key="1">
    <citation type="submission" date="2014-09" db="EMBL/GenBank/DDBJ databases">
        <authorList>
            <person name="Ellenberger Sabrina"/>
        </authorList>
    </citation>
    <scope>NUCLEOTIDE SEQUENCE [LARGE SCALE GENOMIC DNA]</scope>
    <source>
        <strain evidence="2 3">CBS 412.66</strain>
    </source>
</reference>
<accession>A0A0B7MXJ5</accession>
<evidence type="ECO:0000313" key="2">
    <source>
        <dbReference type="EMBL" id="CEP07644.1"/>
    </source>
</evidence>
<dbReference type="Proteomes" id="UP000054107">
    <property type="component" value="Unassembled WGS sequence"/>
</dbReference>
<name>A0A0B7MXJ5_9FUNG</name>
<dbReference type="OrthoDB" id="10267344at2759"/>
<dbReference type="Pfam" id="PF00385">
    <property type="entry name" value="Chromo"/>
    <property type="match status" value="1"/>
</dbReference>
<evidence type="ECO:0000259" key="1">
    <source>
        <dbReference type="PROSITE" id="PS50013"/>
    </source>
</evidence>
<sequence>MVRIPTLKGSLTPSCMGPYTIVRKTKGGYYVLSDETGLLMDRDYTPSELKAISQDNILNEDDGNHIYEIEGILDHRGTGSNIEYKIRWKGYSQEEDSWLRPEMITHEHTIQQYWRRKLGKDYKPYKNSKTITFIDTLKSNKKGTMLKINETLEPTQDVSDVNARKNANNRYTAKKKDKQHIFWSLEQE</sequence>
<gene>
    <name evidence="2" type="primary">PARPA_00950.1 scaffold 1353</name>
</gene>
<dbReference type="AlphaFoldDB" id="A0A0B7MXJ5"/>
<dbReference type="CDD" id="cd00024">
    <property type="entry name" value="CD_CSD"/>
    <property type="match status" value="1"/>
</dbReference>
<protein>
    <recommendedName>
        <fullName evidence="1">Chromo domain-containing protein</fullName>
    </recommendedName>
</protein>
<feature type="domain" description="Chromo" evidence="1">
    <location>
        <begin position="67"/>
        <end position="125"/>
    </location>
</feature>
<evidence type="ECO:0000313" key="3">
    <source>
        <dbReference type="Proteomes" id="UP000054107"/>
    </source>
</evidence>
<dbReference type="InterPro" id="IPR016197">
    <property type="entry name" value="Chromo-like_dom_sf"/>
</dbReference>
<dbReference type="EMBL" id="LN719421">
    <property type="protein sequence ID" value="CEP07644.1"/>
    <property type="molecule type" value="Genomic_DNA"/>
</dbReference>
<dbReference type="SUPFAM" id="SSF54160">
    <property type="entry name" value="Chromo domain-like"/>
    <property type="match status" value="1"/>
</dbReference>
<dbReference type="PROSITE" id="PS50013">
    <property type="entry name" value="CHROMO_2"/>
    <property type="match status" value="1"/>
</dbReference>
<keyword evidence="3" id="KW-1185">Reference proteome</keyword>
<proteinExistence type="predicted"/>
<dbReference type="Gene3D" id="2.40.50.40">
    <property type="match status" value="1"/>
</dbReference>
<dbReference type="SMART" id="SM00298">
    <property type="entry name" value="CHROMO"/>
    <property type="match status" value="1"/>
</dbReference>
<dbReference type="InterPro" id="IPR000953">
    <property type="entry name" value="Chromo/chromo_shadow_dom"/>
</dbReference>